<organism evidence="1 2">
    <name type="scientific">Dolichospermum circinale CS-537/01</name>
    <dbReference type="NCBI Taxonomy" id="3021739"/>
    <lineage>
        <taxon>Bacteria</taxon>
        <taxon>Bacillati</taxon>
        <taxon>Cyanobacteriota</taxon>
        <taxon>Cyanophyceae</taxon>
        <taxon>Nostocales</taxon>
        <taxon>Aphanizomenonaceae</taxon>
        <taxon>Dolichospermum</taxon>
        <taxon>Dolichospermum circinale</taxon>
    </lineage>
</organism>
<name>A0ABT5A4F6_9CYAN</name>
<reference evidence="1 2" key="1">
    <citation type="submission" date="2023-01" db="EMBL/GenBank/DDBJ databases">
        <title>Genomes from the Australian National Cyanobacteria Reference Collection.</title>
        <authorList>
            <person name="Willis A."/>
            <person name="Lee E.M.F."/>
        </authorList>
    </citation>
    <scope>NUCLEOTIDE SEQUENCE [LARGE SCALE GENOMIC DNA]</scope>
    <source>
        <strain evidence="1 2">CS-537/01</strain>
    </source>
</reference>
<dbReference type="Proteomes" id="UP001212123">
    <property type="component" value="Unassembled WGS sequence"/>
</dbReference>
<keyword evidence="2" id="KW-1185">Reference proteome</keyword>
<evidence type="ECO:0000313" key="1">
    <source>
        <dbReference type="EMBL" id="MDB9486424.1"/>
    </source>
</evidence>
<accession>A0ABT5A4F6</accession>
<dbReference type="EMBL" id="JAQMTU010000043">
    <property type="protein sequence ID" value="MDB9486424.1"/>
    <property type="molecule type" value="Genomic_DNA"/>
</dbReference>
<proteinExistence type="predicted"/>
<dbReference type="GO" id="GO:0032259">
    <property type="term" value="P:methylation"/>
    <property type="evidence" value="ECO:0007669"/>
    <property type="project" value="UniProtKB-KW"/>
</dbReference>
<gene>
    <name evidence="1" type="ORF">PN492_07665</name>
</gene>
<comment type="caution">
    <text evidence="1">The sequence shown here is derived from an EMBL/GenBank/DDBJ whole genome shotgun (WGS) entry which is preliminary data.</text>
</comment>
<keyword evidence="1" id="KW-0808">Transferase</keyword>
<protein>
    <submittedName>
        <fullName evidence="1">DNA methyltransferase</fullName>
    </submittedName>
</protein>
<sequence length="385" mass="45531">MKYNYHREIEILEQFYQEAIELIKNQALSEIEEEIKDCVDIFVHKIETDKSLIQVIITSLLKKIIKPEQDIRLHMAKFPNGYSARVLDTKVTTPFFKINFPRYANKETAFLTKATRAEIIWNFEEGIKLPLRSKSLVTPFLQLIDKIENQTIDIKTCLVYILAQLYLLCQSQEVVFAETLEVANSVNIINIININKVMKMVERHFEEPLSSRLPVIVIFAIYKQLFKTIRRFENKKLLPLNVHTSADKHGYGDIEIRDYYNNPFEILEIKHNIPIDRNMILDIVKKSANTTIERYYILTTYKDCFINQDEEEYINELILNIKRESGLEIIANGIVNTLKYYLRFIEDYHEFIKTYTEELVKDARNSTEVKDFHIQAREKILQQCQ</sequence>
<keyword evidence="1" id="KW-0489">Methyltransferase</keyword>
<dbReference type="RefSeq" id="WP_271805205.1">
    <property type="nucleotide sequence ID" value="NZ_JAQMTU010000043.1"/>
</dbReference>
<dbReference type="GO" id="GO:0008168">
    <property type="term" value="F:methyltransferase activity"/>
    <property type="evidence" value="ECO:0007669"/>
    <property type="project" value="UniProtKB-KW"/>
</dbReference>
<evidence type="ECO:0000313" key="2">
    <source>
        <dbReference type="Proteomes" id="UP001212123"/>
    </source>
</evidence>